<accession>A0A6A4VI70</accession>
<reference evidence="2 3" key="1">
    <citation type="submission" date="2019-07" db="EMBL/GenBank/DDBJ databases">
        <title>Draft genome assembly of a fouling barnacle, Amphibalanus amphitrite (Darwin, 1854): The first reference genome for Thecostraca.</title>
        <authorList>
            <person name="Kim W."/>
        </authorList>
    </citation>
    <scope>NUCLEOTIDE SEQUENCE [LARGE SCALE GENOMIC DNA]</scope>
    <source>
        <strain evidence="2">SNU_AA5</strain>
        <tissue evidence="2">Soma without cirri and trophi</tissue>
    </source>
</reference>
<protein>
    <submittedName>
        <fullName evidence="2">C2 calcium-dependent domain-containing protein 6</fullName>
    </submittedName>
</protein>
<gene>
    <name evidence="2" type="primary">C2CD6_1</name>
    <name evidence="2" type="ORF">FJT64_008154</name>
</gene>
<dbReference type="AlphaFoldDB" id="A0A6A4VI70"/>
<evidence type="ECO:0000313" key="3">
    <source>
        <dbReference type="Proteomes" id="UP000440578"/>
    </source>
</evidence>
<dbReference type="Pfam" id="PF15729">
    <property type="entry name" value="CTSRT"/>
    <property type="match status" value="1"/>
</dbReference>
<sequence length="292" mass="32383">MTLNPQLHVDPTTIRDPSLAPYIAASTVGKVTGSEFDEADEVLSTDTTEALREAAKKRADTYDEEDPQSNKTPVAPVGLLAMHLLNMKSFDQTANDEDLSDPGSRFKILISIGDIYKETGWKRGSHKHSHTREKDKVVNVLTGVAVDEVKHFSLTVPQQLSDPKNVLKLELYRSLAGDGPSVEPRIMGMVEVHLHEIIQAMMVIDVLPLSLNGKHVADLYLEFAFMYGALGFHYSTQLENPGFNPNRDLARTMFPRVALPEDRDGEVLLPVPQYPPAFVPWTCPVTAHWDGA</sequence>
<feature type="domain" description="Cation channel sperm-associated targeting subunit tau C2" evidence="1">
    <location>
        <begin position="77"/>
        <end position="228"/>
    </location>
</feature>
<dbReference type="EMBL" id="VIIS01001700">
    <property type="protein sequence ID" value="KAF0294166.1"/>
    <property type="molecule type" value="Genomic_DNA"/>
</dbReference>
<dbReference type="OrthoDB" id="2144823at2759"/>
<name>A0A6A4VI70_AMPAM</name>
<dbReference type="InterPro" id="IPR048363">
    <property type="entry name" value="CTSRT_C2"/>
</dbReference>
<keyword evidence="3" id="KW-1185">Reference proteome</keyword>
<dbReference type="PANTHER" id="PTHR21665">
    <property type="entry name" value="CATION CHANNEL SPERM-ASSOCIATED TARGETING SUBUNIT TAU"/>
    <property type="match status" value="1"/>
</dbReference>
<comment type="caution">
    <text evidence="2">The sequence shown here is derived from an EMBL/GenBank/DDBJ whole genome shotgun (WGS) entry which is preliminary data.</text>
</comment>
<dbReference type="PANTHER" id="PTHR21665:SF2">
    <property type="entry name" value="CATION CHANNEL SPERM-ASSOCIATED TARGETING SUBUNIT TAU"/>
    <property type="match status" value="1"/>
</dbReference>
<evidence type="ECO:0000313" key="2">
    <source>
        <dbReference type="EMBL" id="KAF0294166.1"/>
    </source>
</evidence>
<dbReference type="InterPro" id="IPR031462">
    <property type="entry name" value="CTSRT"/>
</dbReference>
<organism evidence="2 3">
    <name type="scientific">Amphibalanus amphitrite</name>
    <name type="common">Striped barnacle</name>
    <name type="synonym">Balanus amphitrite</name>
    <dbReference type="NCBI Taxonomy" id="1232801"/>
    <lineage>
        <taxon>Eukaryota</taxon>
        <taxon>Metazoa</taxon>
        <taxon>Ecdysozoa</taxon>
        <taxon>Arthropoda</taxon>
        <taxon>Crustacea</taxon>
        <taxon>Multicrustacea</taxon>
        <taxon>Cirripedia</taxon>
        <taxon>Thoracica</taxon>
        <taxon>Thoracicalcarea</taxon>
        <taxon>Balanomorpha</taxon>
        <taxon>Balanoidea</taxon>
        <taxon>Balanidae</taxon>
        <taxon>Amphibalaninae</taxon>
        <taxon>Amphibalanus</taxon>
    </lineage>
</organism>
<proteinExistence type="predicted"/>
<dbReference type="Proteomes" id="UP000440578">
    <property type="component" value="Unassembled WGS sequence"/>
</dbReference>
<evidence type="ECO:0000259" key="1">
    <source>
        <dbReference type="Pfam" id="PF15729"/>
    </source>
</evidence>